<evidence type="ECO:0000256" key="1">
    <source>
        <dbReference type="SAM" id="MobiDB-lite"/>
    </source>
</evidence>
<comment type="caution">
    <text evidence="2">The sequence shown here is derived from an EMBL/GenBank/DDBJ whole genome shotgun (WGS) entry which is preliminary data.</text>
</comment>
<reference evidence="2" key="1">
    <citation type="journal article" date="2022" name="Front. Genet.">
        <title>Chromosome-Scale Assembly of the Dendrobium nobile Genome Provides Insights Into the Molecular Mechanism of the Biosynthesis of the Medicinal Active Ingredient of Dendrobium.</title>
        <authorList>
            <person name="Xu Q."/>
            <person name="Niu S.-C."/>
            <person name="Li K.-L."/>
            <person name="Zheng P.-J."/>
            <person name="Zhang X.-J."/>
            <person name="Jia Y."/>
            <person name="Liu Y."/>
            <person name="Niu Y.-X."/>
            <person name="Yu L.-H."/>
            <person name="Chen D.-F."/>
            <person name="Zhang G.-Q."/>
        </authorList>
    </citation>
    <scope>NUCLEOTIDE SEQUENCE</scope>
    <source>
        <tissue evidence="2">Leaf</tissue>
    </source>
</reference>
<protein>
    <submittedName>
        <fullName evidence="2">Uncharacterized protein</fullName>
    </submittedName>
</protein>
<organism evidence="2 3">
    <name type="scientific">Dendrobium nobile</name>
    <name type="common">Orchid</name>
    <dbReference type="NCBI Taxonomy" id="94219"/>
    <lineage>
        <taxon>Eukaryota</taxon>
        <taxon>Viridiplantae</taxon>
        <taxon>Streptophyta</taxon>
        <taxon>Embryophyta</taxon>
        <taxon>Tracheophyta</taxon>
        <taxon>Spermatophyta</taxon>
        <taxon>Magnoliopsida</taxon>
        <taxon>Liliopsida</taxon>
        <taxon>Asparagales</taxon>
        <taxon>Orchidaceae</taxon>
        <taxon>Epidendroideae</taxon>
        <taxon>Malaxideae</taxon>
        <taxon>Dendrobiinae</taxon>
        <taxon>Dendrobium</taxon>
    </lineage>
</organism>
<proteinExistence type="predicted"/>
<dbReference type="PANTHER" id="PTHR34542:SF1">
    <property type="entry name" value="OS08G0359900 PROTEIN"/>
    <property type="match status" value="1"/>
</dbReference>
<dbReference type="Proteomes" id="UP000829196">
    <property type="component" value="Unassembled WGS sequence"/>
</dbReference>
<evidence type="ECO:0000313" key="3">
    <source>
        <dbReference type="Proteomes" id="UP000829196"/>
    </source>
</evidence>
<keyword evidence="3" id="KW-1185">Reference proteome</keyword>
<name>A0A8T3ABA1_DENNO</name>
<feature type="compositionally biased region" description="Low complexity" evidence="1">
    <location>
        <begin position="20"/>
        <end position="31"/>
    </location>
</feature>
<feature type="region of interest" description="Disordered" evidence="1">
    <location>
        <begin position="20"/>
        <end position="39"/>
    </location>
</feature>
<gene>
    <name evidence="2" type="ORF">KFK09_025885</name>
</gene>
<dbReference type="OrthoDB" id="785441at2759"/>
<accession>A0A8T3ABA1</accession>
<evidence type="ECO:0000313" key="2">
    <source>
        <dbReference type="EMBL" id="KAI0491625.1"/>
    </source>
</evidence>
<dbReference type="AlphaFoldDB" id="A0A8T3ABA1"/>
<dbReference type="EMBL" id="JAGYWB010000018">
    <property type="protein sequence ID" value="KAI0491625.1"/>
    <property type="molecule type" value="Genomic_DNA"/>
</dbReference>
<sequence length="161" mass="17399">MAALQKFKLLATQCATARSPSRAPSAAAAAASGGGSPGLRLRRRKTLRMLLGRRKSYSAVEPSDLPGKRGTLRDLFVSSPPLTPDRCDAGGRNEVECGGEVGGEVGGAMRCEREVDGVWRRLGMDLLAGGGRRGFMRFGTRGLRHRLLRRTWRPVLVTIPE</sequence>
<dbReference type="PANTHER" id="PTHR34542">
    <property type="entry name" value="OS08G0359900 PROTEIN"/>
    <property type="match status" value="1"/>
</dbReference>